<name>A0A6J5NTU7_9CAUD</name>
<keyword evidence="1" id="KW-0175">Coiled coil</keyword>
<evidence type="ECO:0000256" key="1">
    <source>
        <dbReference type="SAM" id="Coils"/>
    </source>
</evidence>
<evidence type="ECO:0000256" key="2">
    <source>
        <dbReference type="SAM" id="MobiDB-lite"/>
    </source>
</evidence>
<accession>A0A6J5NTU7</accession>
<feature type="region of interest" description="Disordered" evidence="2">
    <location>
        <begin position="1"/>
        <end position="23"/>
    </location>
</feature>
<reference evidence="3" key="1">
    <citation type="submission" date="2020-04" db="EMBL/GenBank/DDBJ databases">
        <authorList>
            <person name="Chiriac C."/>
            <person name="Salcher M."/>
            <person name="Ghai R."/>
            <person name="Kavagutti S V."/>
        </authorList>
    </citation>
    <scope>NUCLEOTIDE SEQUENCE</scope>
</reference>
<protein>
    <submittedName>
        <fullName evidence="3">Uncharacterized protein</fullName>
    </submittedName>
</protein>
<gene>
    <name evidence="3" type="ORF">UFOVP712_14</name>
</gene>
<organism evidence="3">
    <name type="scientific">uncultured Caudovirales phage</name>
    <dbReference type="NCBI Taxonomy" id="2100421"/>
    <lineage>
        <taxon>Viruses</taxon>
        <taxon>Duplodnaviria</taxon>
        <taxon>Heunggongvirae</taxon>
        <taxon>Uroviricota</taxon>
        <taxon>Caudoviricetes</taxon>
        <taxon>Peduoviridae</taxon>
        <taxon>Maltschvirus</taxon>
        <taxon>Maltschvirus maltsch</taxon>
    </lineage>
</organism>
<proteinExistence type="predicted"/>
<sequence>METNNTEEQATTEETTLNDPKAVLAALDRAKSDAKKFREEKEKLEIDLNSSNQKIADFSGKLLHEKVLQKISAEGVKEPRRLLKFMDLNKFEFDENLEVVGFEDQFKQLQEDLPEIFDPKLRVGGQGDTAMKASVSTQYSATQLQAAKILGKL</sequence>
<evidence type="ECO:0000313" key="3">
    <source>
        <dbReference type="EMBL" id="CAB4158594.1"/>
    </source>
</evidence>
<feature type="coiled-coil region" evidence="1">
    <location>
        <begin position="27"/>
        <end position="54"/>
    </location>
</feature>
<feature type="compositionally biased region" description="Low complexity" evidence="2">
    <location>
        <begin position="1"/>
        <end position="15"/>
    </location>
</feature>
<dbReference type="EMBL" id="LR796679">
    <property type="protein sequence ID" value="CAB4158594.1"/>
    <property type="molecule type" value="Genomic_DNA"/>
</dbReference>